<keyword evidence="6" id="KW-1185">Reference proteome</keyword>
<reference evidence="5" key="1">
    <citation type="submission" date="2021-01" db="EMBL/GenBank/DDBJ databases">
        <title>Whole genome shotgun sequence of Sinosporangium siamense NBRC 109515.</title>
        <authorList>
            <person name="Komaki H."/>
            <person name="Tamura T."/>
        </authorList>
    </citation>
    <scope>NUCLEOTIDE SEQUENCE</scope>
    <source>
        <strain evidence="5">NBRC 109515</strain>
    </source>
</reference>
<accession>A0A919RLQ4</accession>
<organism evidence="5 6">
    <name type="scientific">Sinosporangium siamense</name>
    <dbReference type="NCBI Taxonomy" id="1367973"/>
    <lineage>
        <taxon>Bacteria</taxon>
        <taxon>Bacillati</taxon>
        <taxon>Actinomycetota</taxon>
        <taxon>Actinomycetes</taxon>
        <taxon>Streptosporangiales</taxon>
        <taxon>Streptosporangiaceae</taxon>
        <taxon>Sinosporangium</taxon>
    </lineage>
</organism>
<dbReference type="PANTHER" id="PTHR30055:SF234">
    <property type="entry name" value="HTH-TYPE TRANSCRIPTIONAL REGULATOR BETI"/>
    <property type="match status" value="1"/>
</dbReference>
<dbReference type="Proteomes" id="UP000606172">
    <property type="component" value="Unassembled WGS sequence"/>
</dbReference>
<dbReference type="InterPro" id="IPR036271">
    <property type="entry name" value="Tet_transcr_reg_TetR-rel_C_sf"/>
</dbReference>
<dbReference type="GO" id="GO:0003700">
    <property type="term" value="F:DNA-binding transcription factor activity"/>
    <property type="evidence" value="ECO:0007669"/>
    <property type="project" value="TreeGrafter"/>
</dbReference>
<name>A0A919RLQ4_9ACTN</name>
<evidence type="ECO:0000259" key="4">
    <source>
        <dbReference type="Pfam" id="PF00440"/>
    </source>
</evidence>
<dbReference type="Gene3D" id="1.10.357.10">
    <property type="entry name" value="Tetracycline Repressor, domain 2"/>
    <property type="match status" value="1"/>
</dbReference>
<evidence type="ECO:0000256" key="2">
    <source>
        <dbReference type="ARBA" id="ARBA00023125"/>
    </source>
</evidence>
<evidence type="ECO:0000313" key="5">
    <source>
        <dbReference type="EMBL" id="GII94269.1"/>
    </source>
</evidence>
<gene>
    <name evidence="5" type="ORF">Ssi02_45000</name>
</gene>
<keyword evidence="3" id="KW-0804">Transcription</keyword>
<sequence>MPRQVGTRARARDEFARLLTVHGYLGVSLDEIAKNVNVKQASLYYHFPGGKLGLFLEVAHHYIEETSATLRGALETEGGLRDRLLALAGTYALGTCNSPLGDQIYYATRHLDEAQRAEVSHAYVQRLIAPVTELMARAVESGELQAADPGFLATAFMELAGTLQPMPEDVAMPPVERASLPPAGRRACDVVDLFLHGAGTPDPAADPEGAAAA</sequence>
<dbReference type="SUPFAM" id="SSF46689">
    <property type="entry name" value="Homeodomain-like"/>
    <property type="match status" value="1"/>
</dbReference>
<dbReference type="InterPro" id="IPR009057">
    <property type="entry name" value="Homeodomain-like_sf"/>
</dbReference>
<dbReference type="InterPro" id="IPR050109">
    <property type="entry name" value="HTH-type_TetR-like_transc_reg"/>
</dbReference>
<dbReference type="InterPro" id="IPR001647">
    <property type="entry name" value="HTH_TetR"/>
</dbReference>
<proteinExistence type="predicted"/>
<dbReference type="AlphaFoldDB" id="A0A919RLQ4"/>
<comment type="caution">
    <text evidence="5">The sequence shown here is derived from an EMBL/GenBank/DDBJ whole genome shotgun (WGS) entry which is preliminary data.</text>
</comment>
<dbReference type="SUPFAM" id="SSF48498">
    <property type="entry name" value="Tetracyclin repressor-like, C-terminal domain"/>
    <property type="match status" value="1"/>
</dbReference>
<evidence type="ECO:0000256" key="3">
    <source>
        <dbReference type="ARBA" id="ARBA00023163"/>
    </source>
</evidence>
<dbReference type="PANTHER" id="PTHR30055">
    <property type="entry name" value="HTH-TYPE TRANSCRIPTIONAL REGULATOR RUTR"/>
    <property type="match status" value="1"/>
</dbReference>
<keyword evidence="1" id="KW-0805">Transcription regulation</keyword>
<dbReference type="Pfam" id="PF00440">
    <property type="entry name" value="TetR_N"/>
    <property type="match status" value="1"/>
</dbReference>
<evidence type="ECO:0000313" key="6">
    <source>
        <dbReference type="Proteomes" id="UP000606172"/>
    </source>
</evidence>
<dbReference type="Gene3D" id="1.10.10.60">
    <property type="entry name" value="Homeodomain-like"/>
    <property type="match status" value="1"/>
</dbReference>
<dbReference type="RefSeq" id="WP_204028523.1">
    <property type="nucleotide sequence ID" value="NZ_BOOW01000028.1"/>
</dbReference>
<dbReference type="GO" id="GO:0000976">
    <property type="term" value="F:transcription cis-regulatory region binding"/>
    <property type="evidence" value="ECO:0007669"/>
    <property type="project" value="TreeGrafter"/>
</dbReference>
<keyword evidence="2" id="KW-0238">DNA-binding</keyword>
<evidence type="ECO:0000256" key="1">
    <source>
        <dbReference type="ARBA" id="ARBA00023015"/>
    </source>
</evidence>
<protein>
    <recommendedName>
        <fullName evidence="4">HTH tetR-type domain-containing protein</fullName>
    </recommendedName>
</protein>
<feature type="domain" description="HTH tetR-type" evidence="4">
    <location>
        <begin position="16"/>
        <end position="58"/>
    </location>
</feature>
<dbReference type="EMBL" id="BOOW01000028">
    <property type="protein sequence ID" value="GII94269.1"/>
    <property type="molecule type" value="Genomic_DNA"/>
</dbReference>